<dbReference type="GeneID" id="57753129"/>
<reference evidence="4" key="1">
    <citation type="submission" date="2015-01" db="EMBL/GenBank/DDBJ databases">
        <authorList>
            <person name="Manzoor Shahid"/>
            <person name="Zubair Saima"/>
        </authorList>
    </citation>
    <scope>NUCLEOTIDE SEQUENCE [LARGE SCALE GENOMIC DNA]</scope>
    <source>
        <strain evidence="4">V1</strain>
    </source>
</reference>
<dbReference type="Proteomes" id="UP000042527">
    <property type="component" value="Unassembled WGS sequence"/>
</dbReference>
<evidence type="ECO:0000313" key="3">
    <source>
        <dbReference type="EMBL" id="CEM61529.1"/>
    </source>
</evidence>
<feature type="domain" description="Outer membrane-associated lipoprotein TP0453" evidence="2">
    <location>
        <begin position="28"/>
        <end position="275"/>
    </location>
</feature>
<gene>
    <name evidence="3" type="ORF">TPHV1_20066</name>
</gene>
<proteinExistence type="predicted"/>
<evidence type="ECO:0000313" key="4">
    <source>
        <dbReference type="Proteomes" id="UP000042527"/>
    </source>
</evidence>
<dbReference type="Pfam" id="PF20740">
    <property type="entry name" value="TP0453"/>
    <property type="match status" value="1"/>
</dbReference>
<evidence type="ECO:0000259" key="2">
    <source>
        <dbReference type="Pfam" id="PF20740"/>
    </source>
</evidence>
<evidence type="ECO:0000256" key="1">
    <source>
        <dbReference type="SAM" id="SignalP"/>
    </source>
</evidence>
<accession>A0A0B7GSF9</accession>
<dbReference type="EMBL" id="CDNC01000012">
    <property type="protein sequence ID" value="CEM61529.1"/>
    <property type="molecule type" value="Genomic_DNA"/>
</dbReference>
<keyword evidence="1" id="KW-0732">Signal</keyword>
<sequence length="284" mass="31260">MKKHNFPRLFFLLFSVLFFSSCATKAWKGTFNPLGLIGPDADMYMYIPVAPNKALLYEILEGNNNAKDIKKVLNRTKAVYAGFFIESNEFRICSSGGYPFSLTNMLFPKSKGWKPGKTAKGIRYYQSGYMDISIPSGNTACVVLGSTARQDMNDFLAKLDNPQPVSLSSRFEALMNASDAAPKKNIGVFITNSQYFLAKVTGIANLDLPLGAIEMHVIKKEKTNDYTYSLSVEADNNRAAFAVRFLLAKVLNGKIGGTGNSITVEDGTIPSEKLAALIKTLYLH</sequence>
<keyword evidence="4" id="KW-1185">Reference proteome</keyword>
<organism evidence="3 4">
    <name type="scientific">Treponema phagedenis</name>
    <dbReference type="NCBI Taxonomy" id="162"/>
    <lineage>
        <taxon>Bacteria</taxon>
        <taxon>Pseudomonadati</taxon>
        <taxon>Spirochaetota</taxon>
        <taxon>Spirochaetia</taxon>
        <taxon>Spirochaetales</taxon>
        <taxon>Treponemataceae</taxon>
        <taxon>Treponema</taxon>
    </lineage>
</organism>
<dbReference type="AlphaFoldDB" id="A0A0B7GSF9"/>
<dbReference type="PROSITE" id="PS51257">
    <property type="entry name" value="PROKAR_LIPOPROTEIN"/>
    <property type="match status" value="1"/>
</dbReference>
<feature type="signal peptide" evidence="1">
    <location>
        <begin position="1"/>
        <end position="25"/>
    </location>
</feature>
<feature type="chain" id="PRO_5002128501" description="Outer membrane-associated lipoprotein TP0453 domain-containing protein" evidence="1">
    <location>
        <begin position="26"/>
        <end position="284"/>
    </location>
</feature>
<dbReference type="InterPro" id="IPR049340">
    <property type="entry name" value="TP0453"/>
</dbReference>
<dbReference type="RefSeq" id="WP_002694836.1">
    <property type="nucleotide sequence ID" value="NZ_CDNC01000012.1"/>
</dbReference>
<protein>
    <recommendedName>
        <fullName evidence="2">Outer membrane-associated lipoprotein TP0453 domain-containing protein</fullName>
    </recommendedName>
</protein>
<name>A0A0B7GSF9_TREPH</name>